<evidence type="ECO:0000256" key="11">
    <source>
        <dbReference type="ARBA" id="ARBA00031871"/>
    </source>
</evidence>
<evidence type="ECO:0000256" key="6">
    <source>
        <dbReference type="ARBA" id="ARBA00022695"/>
    </source>
</evidence>
<evidence type="ECO:0000313" key="15">
    <source>
        <dbReference type="Proteomes" id="UP000005666"/>
    </source>
</evidence>
<evidence type="ECO:0000256" key="2">
    <source>
        <dbReference type="ARBA" id="ARBA00012393"/>
    </source>
</evidence>
<dbReference type="OrthoDB" id="270728at2759"/>
<keyword evidence="7" id="KW-0547">Nucleotide-binding</keyword>
<evidence type="ECO:0000256" key="5">
    <source>
        <dbReference type="ARBA" id="ARBA00022679"/>
    </source>
</evidence>
<dbReference type="GO" id="GO:0005524">
    <property type="term" value="F:ATP binding"/>
    <property type="evidence" value="ECO:0007669"/>
    <property type="project" value="UniProtKB-KW"/>
</dbReference>
<dbReference type="GeneID" id="11532560"/>
<comment type="catalytic activity">
    <reaction evidence="12">
        <text>FMN + ATP + H(+) = FAD + diphosphate</text>
        <dbReference type="Rhea" id="RHEA:17237"/>
        <dbReference type="ChEBI" id="CHEBI:15378"/>
        <dbReference type="ChEBI" id="CHEBI:30616"/>
        <dbReference type="ChEBI" id="CHEBI:33019"/>
        <dbReference type="ChEBI" id="CHEBI:57692"/>
        <dbReference type="ChEBI" id="CHEBI:58210"/>
        <dbReference type="EC" id="2.7.7.2"/>
    </reaction>
</comment>
<accession>G8BMP3</accession>
<evidence type="ECO:0000256" key="10">
    <source>
        <dbReference type="ARBA" id="ARBA00031145"/>
    </source>
</evidence>
<dbReference type="Gene3D" id="3.40.50.620">
    <property type="entry name" value="HUPs"/>
    <property type="match status" value="1"/>
</dbReference>
<dbReference type="AlphaFoldDB" id="G8BMP3"/>
<evidence type="ECO:0000256" key="12">
    <source>
        <dbReference type="ARBA" id="ARBA00049494"/>
    </source>
</evidence>
<dbReference type="GO" id="GO:0003919">
    <property type="term" value="F:FMN adenylyltransferase activity"/>
    <property type="evidence" value="ECO:0007669"/>
    <property type="project" value="UniProtKB-EC"/>
</dbReference>
<name>G8BMP3_TETPH</name>
<dbReference type="EC" id="2.7.7.2" evidence="2"/>
<evidence type="ECO:0000256" key="9">
    <source>
        <dbReference type="ARBA" id="ARBA00022840"/>
    </source>
</evidence>
<dbReference type="Pfam" id="PF01507">
    <property type="entry name" value="PAPS_reduct"/>
    <property type="match status" value="1"/>
</dbReference>
<keyword evidence="4" id="KW-0288">FMN</keyword>
<dbReference type="KEGG" id="tpf:TPHA_0A00860"/>
<keyword evidence="8" id="KW-0274">FAD</keyword>
<evidence type="ECO:0000256" key="3">
    <source>
        <dbReference type="ARBA" id="ARBA00022630"/>
    </source>
</evidence>
<dbReference type="InterPro" id="IPR014729">
    <property type="entry name" value="Rossmann-like_a/b/a_fold"/>
</dbReference>
<protein>
    <recommendedName>
        <fullName evidence="2">FAD synthase</fullName>
        <ecNumber evidence="2">2.7.7.2</ecNumber>
    </recommendedName>
    <alternativeName>
        <fullName evidence="10">FAD pyrophosphorylase</fullName>
    </alternativeName>
    <alternativeName>
        <fullName evidence="11">FMN adenylyltransferase</fullName>
    </alternativeName>
</protein>
<dbReference type="Proteomes" id="UP000005666">
    <property type="component" value="Chromosome 1"/>
</dbReference>
<evidence type="ECO:0000313" key="14">
    <source>
        <dbReference type="EMBL" id="CCE61171.1"/>
    </source>
</evidence>
<keyword evidence="5" id="KW-0808">Transferase</keyword>
<gene>
    <name evidence="14" type="primary">TPHA0A00860</name>
    <name evidence="14" type="ordered locus">TPHA_0A00860</name>
</gene>
<dbReference type="SUPFAM" id="SSF52402">
    <property type="entry name" value="Adenine nucleotide alpha hydrolases-like"/>
    <property type="match status" value="1"/>
</dbReference>
<dbReference type="EMBL" id="HE612856">
    <property type="protein sequence ID" value="CCE61171.1"/>
    <property type="molecule type" value="Genomic_DNA"/>
</dbReference>
<dbReference type="eggNOG" id="KOG2644">
    <property type="taxonomic scope" value="Eukaryota"/>
</dbReference>
<dbReference type="PANTHER" id="PTHR23293">
    <property type="entry name" value="FAD SYNTHETASE-RELATED FMN ADENYLYLTRANSFERASE"/>
    <property type="match status" value="1"/>
</dbReference>
<dbReference type="InterPro" id="IPR002500">
    <property type="entry name" value="PAPS_reduct_dom"/>
</dbReference>
<evidence type="ECO:0000256" key="4">
    <source>
        <dbReference type="ARBA" id="ARBA00022643"/>
    </source>
</evidence>
<evidence type="ECO:0000256" key="1">
    <source>
        <dbReference type="ARBA" id="ARBA00004726"/>
    </source>
</evidence>
<comment type="pathway">
    <text evidence="1">Cofactor biosynthesis; FAD biosynthesis; FAD from FMN: step 1/1.</text>
</comment>
<organism evidence="14 15">
    <name type="scientific">Tetrapisispora phaffii (strain ATCC 24235 / CBS 4417 / NBRC 1672 / NRRL Y-8282 / UCD 70-5)</name>
    <name type="common">Yeast</name>
    <name type="synonym">Fabospora phaffii</name>
    <dbReference type="NCBI Taxonomy" id="1071381"/>
    <lineage>
        <taxon>Eukaryota</taxon>
        <taxon>Fungi</taxon>
        <taxon>Dikarya</taxon>
        <taxon>Ascomycota</taxon>
        <taxon>Saccharomycotina</taxon>
        <taxon>Saccharomycetes</taxon>
        <taxon>Saccharomycetales</taxon>
        <taxon>Saccharomycetaceae</taxon>
        <taxon>Tetrapisispora</taxon>
    </lineage>
</organism>
<proteinExistence type="predicted"/>
<dbReference type="GO" id="GO:0006747">
    <property type="term" value="P:FAD biosynthetic process"/>
    <property type="evidence" value="ECO:0007669"/>
    <property type="project" value="TreeGrafter"/>
</dbReference>
<keyword evidence="9" id="KW-0067">ATP-binding</keyword>
<dbReference type="STRING" id="1071381.G8BMP3"/>
<keyword evidence="6" id="KW-0548">Nucleotidyltransferase</keyword>
<dbReference type="HOGENOM" id="CLU_056971_0_1_1"/>
<feature type="domain" description="Phosphoadenosine phosphosulphate reductase" evidence="13">
    <location>
        <begin position="57"/>
        <end position="236"/>
    </location>
</feature>
<dbReference type="RefSeq" id="XP_003683605.1">
    <property type="nucleotide sequence ID" value="XM_003683557.1"/>
</dbReference>
<keyword evidence="3" id="KW-0285">Flavoprotein</keyword>
<reference evidence="14 15" key="1">
    <citation type="journal article" date="2011" name="Proc. Natl. Acad. Sci. U.S.A.">
        <title>Evolutionary erosion of yeast sex chromosomes by mating-type switching accidents.</title>
        <authorList>
            <person name="Gordon J.L."/>
            <person name="Armisen D."/>
            <person name="Proux-Wera E."/>
            <person name="Oheigeartaigh S.S."/>
            <person name="Byrne K.P."/>
            <person name="Wolfe K.H."/>
        </authorList>
    </citation>
    <scope>NUCLEOTIDE SEQUENCE [LARGE SCALE GENOMIC DNA]</scope>
    <source>
        <strain evidence="15">ATCC 24235 / CBS 4417 / NBRC 1672 / NRRL Y-8282 / UCD 70-5</strain>
    </source>
</reference>
<evidence type="ECO:0000256" key="8">
    <source>
        <dbReference type="ARBA" id="ARBA00022827"/>
    </source>
</evidence>
<evidence type="ECO:0000259" key="13">
    <source>
        <dbReference type="Pfam" id="PF01507"/>
    </source>
</evidence>
<dbReference type="PANTHER" id="PTHR23293:SF9">
    <property type="entry name" value="FAD SYNTHASE"/>
    <property type="match status" value="1"/>
</dbReference>
<evidence type="ECO:0000256" key="7">
    <source>
        <dbReference type="ARBA" id="ARBA00022741"/>
    </source>
</evidence>
<keyword evidence="15" id="KW-1185">Reference proteome</keyword>
<dbReference type="OMA" id="INECAYM"/>
<sequence length="321" mass="37298">MISLEKVSQLCYNITESYLSLNNSNSIIQETQLTLQNSRRDILNTVFTNWNPFGSKIAFSYNGGKDCQVLLILYLSCLWEYFYTFAQQSQYGMEYMQFPISSVSSVLISNDVNFLTMEHFIKDTVDRYHLDMYDFSNAKNSVSSKKNMADLFQDYLDDKSEIEAIVVGVRHSDPYSENLSLIDMTDEGWPNFYRVQPLLDWHLTNIWSFLIYSGEPICGLYGEGYTSIGDIDNTLPNPNLNTNEKHQFYFSEELKSAFNRNRNQSTEIGIDNGDQDFKVNLSNLDKSDRQLLHSYNATYYPGWYLIDEKLERAGRIKKPKN</sequence>